<evidence type="ECO:0000256" key="8">
    <source>
        <dbReference type="ARBA" id="ARBA00022898"/>
    </source>
</evidence>
<keyword evidence="7" id="KW-0822">Tryptophan biosynthesis</keyword>
<dbReference type="PANTHER" id="PTHR48077:SF6">
    <property type="entry name" value="TRYPTOPHAN SYNTHASE"/>
    <property type="match status" value="1"/>
</dbReference>
<evidence type="ECO:0000256" key="3">
    <source>
        <dbReference type="ARBA" id="ARBA00009982"/>
    </source>
</evidence>
<comment type="catalytic activity">
    <reaction evidence="11">
        <text>(1S,2R)-1-C-(indol-3-yl)glycerol 3-phosphate + L-serine = D-glyceraldehyde 3-phosphate + L-tryptophan + H2O</text>
        <dbReference type="Rhea" id="RHEA:10532"/>
        <dbReference type="ChEBI" id="CHEBI:15377"/>
        <dbReference type="ChEBI" id="CHEBI:33384"/>
        <dbReference type="ChEBI" id="CHEBI:57912"/>
        <dbReference type="ChEBI" id="CHEBI:58866"/>
        <dbReference type="ChEBI" id="CHEBI:59776"/>
        <dbReference type="EC" id="4.2.1.20"/>
    </reaction>
</comment>
<evidence type="ECO:0000256" key="4">
    <source>
        <dbReference type="ARBA" id="ARBA00011270"/>
    </source>
</evidence>
<keyword evidence="9" id="KW-0057">Aromatic amino acid biosynthesis</keyword>
<dbReference type="PIRSF" id="PIRSF001413">
    <property type="entry name" value="Trp_syn_beta"/>
    <property type="match status" value="1"/>
</dbReference>
<dbReference type="PANTHER" id="PTHR48077">
    <property type="entry name" value="TRYPTOPHAN SYNTHASE-RELATED"/>
    <property type="match status" value="1"/>
</dbReference>
<dbReference type="GO" id="GO:0005737">
    <property type="term" value="C:cytoplasm"/>
    <property type="evidence" value="ECO:0007669"/>
    <property type="project" value="TreeGrafter"/>
</dbReference>
<dbReference type="NCBIfam" id="NF009057">
    <property type="entry name" value="PRK12391.1"/>
    <property type="match status" value="1"/>
</dbReference>
<protein>
    <recommendedName>
        <fullName evidence="5">tryptophan synthase</fullName>
        <ecNumber evidence="5">4.2.1.20</ecNumber>
    </recommendedName>
</protein>
<dbReference type="Gene3D" id="3.40.50.1100">
    <property type="match status" value="2"/>
</dbReference>
<dbReference type="InterPro" id="IPR036052">
    <property type="entry name" value="TrpB-like_PALP_sf"/>
</dbReference>
<evidence type="ECO:0000256" key="2">
    <source>
        <dbReference type="ARBA" id="ARBA00004733"/>
    </source>
</evidence>
<dbReference type="GO" id="GO:0004834">
    <property type="term" value="F:tryptophan synthase activity"/>
    <property type="evidence" value="ECO:0007669"/>
    <property type="project" value="UniProtKB-EC"/>
</dbReference>
<accession>A0A1H9V630</accession>
<sequence length="442" mass="48134">MTTPPTAWYNVLADLDFELPPDLPPPARPADARLDPQVPLSLIRQEVTRERWVPIPEEVARRYAQWRVTPLRRAREFEKALGTRARVYYKYEGGNPSGSHKLNTAIAQAHYYKAAGAKRLAVATGAGQWGTAVATACHMFGLECVVYMVRTSLENKPHRRTIMEMLGAEVIASPSEGTAAGRRFAHEQAGTLSIALAEAMEATRQPGTRFCAGSGETYSLLHNTVMGLEAIDQLTEFGERADVVVAGLGAGSNFGGLAFPFLRPGQGRVRCVSVEPAACPKLTRGRYAYDFTDSSEQNPLQKMYTLGSRFAPPRMHAGGLRYHATAKVVSALYDRGLVEATAYQQRDVFESAVLFARSEGVVPAPESAHAVHGAVVEAAKADRDGTSPVILFSLSGHGLFDMASYRSYLDGQVDEEVVVTDEDIERSLEHLPPQPQHQPAGV</sequence>
<evidence type="ECO:0000256" key="6">
    <source>
        <dbReference type="ARBA" id="ARBA00022605"/>
    </source>
</evidence>
<comment type="pathway">
    <text evidence="2">Amino-acid biosynthesis; L-tryptophan biosynthesis; L-tryptophan from chorismate: step 5/5.</text>
</comment>
<comment type="cofactor">
    <cofactor evidence="1">
        <name>pyridoxal 5'-phosphate</name>
        <dbReference type="ChEBI" id="CHEBI:597326"/>
    </cofactor>
</comment>
<comment type="subunit">
    <text evidence="4">Tetramer of two alpha and two beta chains.</text>
</comment>
<dbReference type="InterPro" id="IPR001926">
    <property type="entry name" value="TrpB-like_PALP"/>
</dbReference>
<keyword evidence="14" id="KW-1185">Reference proteome</keyword>
<dbReference type="AlphaFoldDB" id="A0A1H9V630"/>
<dbReference type="RefSeq" id="WP_089922593.1">
    <property type="nucleotide sequence ID" value="NZ_FOFV01000017.1"/>
</dbReference>
<dbReference type="Proteomes" id="UP000199503">
    <property type="component" value="Unassembled WGS sequence"/>
</dbReference>
<gene>
    <name evidence="13" type="ORF">SAMN04488000_11734</name>
</gene>
<keyword evidence="10" id="KW-0456">Lyase</keyword>
<evidence type="ECO:0000256" key="7">
    <source>
        <dbReference type="ARBA" id="ARBA00022822"/>
    </source>
</evidence>
<organism evidence="13 14">
    <name type="scientific">Lentzea albida</name>
    <dbReference type="NCBI Taxonomy" id="65499"/>
    <lineage>
        <taxon>Bacteria</taxon>
        <taxon>Bacillati</taxon>
        <taxon>Actinomycetota</taxon>
        <taxon>Actinomycetes</taxon>
        <taxon>Pseudonocardiales</taxon>
        <taxon>Pseudonocardiaceae</taxon>
        <taxon>Lentzea</taxon>
    </lineage>
</organism>
<reference evidence="14" key="1">
    <citation type="submission" date="2016-10" db="EMBL/GenBank/DDBJ databases">
        <authorList>
            <person name="Varghese N."/>
            <person name="Submissions S."/>
        </authorList>
    </citation>
    <scope>NUCLEOTIDE SEQUENCE [LARGE SCALE GENOMIC DNA]</scope>
    <source>
        <strain evidence="14">DSM 44437</strain>
    </source>
</reference>
<comment type="similarity">
    <text evidence="3">Belongs to the TrpB family.</text>
</comment>
<dbReference type="Pfam" id="PF00291">
    <property type="entry name" value="PALP"/>
    <property type="match status" value="1"/>
</dbReference>
<keyword evidence="8" id="KW-0663">Pyridoxal phosphate</keyword>
<dbReference type="EC" id="4.2.1.20" evidence="5"/>
<dbReference type="InterPro" id="IPR023026">
    <property type="entry name" value="Trp_synth_beta/beta-like"/>
</dbReference>
<evidence type="ECO:0000313" key="14">
    <source>
        <dbReference type="Proteomes" id="UP000199503"/>
    </source>
</evidence>
<evidence type="ECO:0000256" key="5">
    <source>
        <dbReference type="ARBA" id="ARBA00012043"/>
    </source>
</evidence>
<keyword evidence="6" id="KW-0028">Amino-acid biosynthesis</keyword>
<dbReference type="GO" id="GO:0052684">
    <property type="term" value="F:L-serine hydro-lyase (adding indole, L-tryptophan-forming) activity"/>
    <property type="evidence" value="ECO:0007669"/>
    <property type="project" value="TreeGrafter"/>
</dbReference>
<evidence type="ECO:0000256" key="11">
    <source>
        <dbReference type="ARBA" id="ARBA00049047"/>
    </source>
</evidence>
<feature type="domain" description="Tryptophan synthase beta chain-like PALP" evidence="12">
    <location>
        <begin position="67"/>
        <end position="384"/>
    </location>
</feature>
<evidence type="ECO:0000256" key="9">
    <source>
        <dbReference type="ARBA" id="ARBA00023141"/>
    </source>
</evidence>
<dbReference type="STRING" id="65499.SAMN04488000_11734"/>
<evidence type="ECO:0000259" key="12">
    <source>
        <dbReference type="Pfam" id="PF00291"/>
    </source>
</evidence>
<evidence type="ECO:0000256" key="10">
    <source>
        <dbReference type="ARBA" id="ARBA00023239"/>
    </source>
</evidence>
<dbReference type="OrthoDB" id="9766131at2"/>
<evidence type="ECO:0000313" key="13">
    <source>
        <dbReference type="EMBL" id="SES16854.1"/>
    </source>
</evidence>
<proteinExistence type="inferred from homology"/>
<evidence type="ECO:0000256" key="1">
    <source>
        <dbReference type="ARBA" id="ARBA00001933"/>
    </source>
</evidence>
<dbReference type="SUPFAM" id="SSF53686">
    <property type="entry name" value="Tryptophan synthase beta subunit-like PLP-dependent enzymes"/>
    <property type="match status" value="1"/>
</dbReference>
<dbReference type="EMBL" id="FOFV01000017">
    <property type="protein sequence ID" value="SES16854.1"/>
    <property type="molecule type" value="Genomic_DNA"/>
</dbReference>
<name>A0A1H9V630_9PSEU</name>